<dbReference type="SMART" id="SM00347">
    <property type="entry name" value="HTH_MARR"/>
    <property type="match status" value="1"/>
</dbReference>
<dbReference type="InterPro" id="IPR039422">
    <property type="entry name" value="MarR/SlyA-like"/>
</dbReference>
<dbReference type="GO" id="GO:0003677">
    <property type="term" value="F:DNA binding"/>
    <property type="evidence" value="ECO:0007669"/>
    <property type="project" value="UniProtKB-KW"/>
</dbReference>
<evidence type="ECO:0000313" key="2">
    <source>
        <dbReference type="EMBL" id="TQM35574.1"/>
    </source>
</evidence>
<evidence type="ECO:0000313" key="3">
    <source>
        <dbReference type="Proteomes" id="UP000319818"/>
    </source>
</evidence>
<dbReference type="RefSeq" id="WP_211362421.1">
    <property type="nucleotide sequence ID" value="NZ_VFPH01000003.1"/>
</dbReference>
<evidence type="ECO:0000259" key="1">
    <source>
        <dbReference type="PROSITE" id="PS50995"/>
    </source>
</evidence>
<dbReference type="EMBL" id="VFPH01000003">
    <property type="protein sequence ID" value="TQM35574.1"/>
    <property type="molecule type" value="Genomic_DNA"/>
</dbReference>
<dbReference type="GO" id="GO:0006950">
    <property type="term" value="P:response to stress"/>
    <property type="evidence" value="ECO:0007669"/>
    <property type="project" value="TreeGrafter"/>
</dbReference>
<dbReference type="PROSITE" id="PS50995">
    <property type="entry name" value="HTH_MARR_2"/>
    <property type="match status" value="1"/>
</dbReference>
<proteinExistence type="predicted"/>
<dbReference type="Proteomes" id="UP000319818">
    <property type="component" value="Unassembled WGS sequence"/>
</dbReference>
<dbReference type="AlphaFoldDB" id="A0A543FPD2"/>
<feature type="domain" description="HTH marR-type" evidence="1">
    <location>
        <begin position="7"/>
        <end position="138"/>
    </location>
</feature>
<organism evidence="2 3">
    <name type="scientific">Pseudonocardia cypriaca</name>
    <dbReference type="NCBI Taxonomy" id="882449"/>
    <lineage>
        <taxon>Bacteria</taxon>
        <taxon>Bacillati</taxon>
        <taxon>Actinomycetota</taxon>
        <taxon>Actinomycetes</taxon>
        <taxon>Pseudonocardiales</taxon>
        <taxon>Pseudonocardiaceae</taxon>
        <taxon>Pseudonocardia</taxon>
    </lineage>
</organism>
<comment type="caution">
    <text evidence="2">The sequence shown here is derived from an EMBL/GenBank/DDBJ whole genome shotgun (WGS) entry which is preliminary data.</text>
</comment>
<accession>A0A543FPD2</accession>
<dbReference type="PANTHER" id="PTHR33164">
    <property type="entry name" value="TRANSCRIPTIONAL REGULATOR, MARR FAMILY"/>
    <property type="match status" value="1"/>
</dbReference>
<dbReference type="InterPro" id="IPR036390">
    <property type="entry name" value="WH_DNA-bd_sf"/>
</dbReference>
<dbReference type="Pfam" id="PF12802">
    <property type="entry name" value="MarR_2"/>
    <property type="match status" value="1"/>
</dbReference>
<dbReference type="GO" id="GO:0003700">
    <property type="term" value="F:DNA-binding transcription factor activity"/>
    <property type="evidence" value="ECO:0007669"/>
    <property type="project" value="InterPro"/>
</dbReference>
<dbReference type="PRINTS" id="PR00598">
    <property type="entry name" value="HTHMARR"/>
</dbReference>
<keyword evidence="3" id="KW-1185">Reference proteome</keyword>
<keyword evidence="2" id="KW-0238">DNA-binding</keyword>
<dbReference type="PANTHER" id="PTHR33164:SF107">
    <property type="entry name" value="TRANSCRIPTIONAL REGULATORY PROTEIN"/>
    <property type="match status" value="1"/>
</dbReference>
<name>A0A543FPD2_9PSEU</name>
<dbReference type="Gene3D" id="1.10.10.10">
    <property type="entry name" value="Winged helix-like DNA-binding domain superfamily/Winged helix DNA-binding domain"/>
    <property type="match status" value="1"/>
</dbReference>
<gene>
    <name evidence="2" type="ORF">FB388_7010</name>
</gene>
<protein>
    <submittedName>
        <fullName evidence="2">DNA-binding MarR family transcriptional regulator</fullName>
    </submittedName>
</protein>
<dbReference type="InterPro" id="IPR000835">
    <property type="entry name" value="HTH_MarR-typ"/>
</dbReference>
<dbReference type="InterPro" id="IPR036388">
    <property type="entry name" value="WH-like_DNA-bd_sf"/>
</dbReference>
<sequence length="156" mass="16717">MAEPGEEIGVVAALVRSAFLVNAVYAESGREHGLTPQQGQLLCVLMGKPYGMGELGATLRLAKSSLTGLVDRSERIGLVRREADPQDMRAVRVALTQQGRRLAEEFYVETCRRIAELAAGLDAAERDGLATLLGRVVLDNEVPMVFLEAGAGRAVP</sequence>
<dbReference type="SUPFAM" id="SSF46785">
    <property type="entry name" value="Winged helix' DNA-binding domain"/>
    <property type="match status" value="1"/>
</dbReference>
<reference evidence="2 3" key="1">
    <citation type="submission" date="2019-06" db="EMBL/GenBank/DDBJ databases">
        <title>Sequencing the genomes of 1000 actinobacteria strains.</title>
        <authorList>
            <person name="Klenk H.-P."/>
        </authorList>
    </citation>
    <scope>NUCLEOTIDE SEQUENCE [LARGE SCALE GENOMIC DNA]</scope>
    <source>
        <strain evidence="2 3">DSM 45511</strain>
    </source>
</reference>